<gene>
    <name evidence="11" type="ORF">BDEG_28194</name>
</gene>
<dbReference type="GO" id="GO:0045039">
    <property type="term" value="P:protein insertion into mitochondrial inner membrane"/>
    <property type="evidence" value="ECO:0007669"/>
    <property type="project" value="UniProtKB-UniRule"/>
</dbReference>
<protein>
    <recommendedName>
        <fullName evidence="3 9">Mitochondrial import inner membrane translocase subunit TIM22</fullName>
    </recommendedName>
</protein>
<keyword evidence="7 9" id="KW-0496">Mitochondrion</keyword>
<evidence type="ECO:0000256" key="6">
    <source>
        <dbReference type="ARBA" id="ARBA00022989"/>
    </source>
</evidence>
<evidence type="ECO:0000256" key="4">
    <source>
        <dbReference type="ARBA" id="ARBA00022692"/>
    </source>
</evidence>
<dbReference type="Proteomes" id="UP000077115">
    <property type="component" value="Unassembled WGS sequence"/>
</dbReference>
<evidence type="ECO:0000313" key="12">
    <source>
        <dbReference type="Proteomes" id="UP000077115"/>
    </source>
</evidence>
<keyword evidence="9" id="KW-0653">Protein transport</keyword>
<dbReference type="GO" id="GO:0042721">
    <property type="term" value="C:TIM22 mitochondrial import inner membrane insertion complex"/>
    <property type="evidence" value="ECO:0007669"/>
    <property type="project" value="UniProtKB-UniRule"/>
</dbReference>
<dbReference type="EMBL" id="DS022314">
    <property type="protein sequence ID" value="OAJ45026.1"/>
    <property type="molecule type" value="Genomic_DNA"/>
</dbReference>
<dbReference type="PANTHER" id="PTHR14110:SF0">
    <property type="entry name" value="MITOCHONDRIAL IMPORT INNER MEMBRANE TRANSLOCASE SUBUNIT TIM22"/>
    <property type="match status" value="1"/>
</dbReference>
<keyword evidence="5 9" id="KW-0999">Mitochondrion inner membrane</keyword>
<dbReference type="VEuPathDB" id="FungiDB:BDEG_28194"/>
<evidence type="ECO:0000256" key="3">
    <source>
        <dbReference type="ARBA" id="ARBA00020722"/>
    </source>
</evidence>
<keyword evidence="4" id="KW-0812">Transmembrane</keyword>
<dbReference type="GO" id="GO:0030943">
    <property type="term" value="F:mitochondrion targeting sequence binding"/>
    <property type="evidence" value="ECO:0007669"/>
    <property type="project" value="TreeGrafter"/>
</dbReference>
<reference evidence="11 12" key="1">
    <citation type="submission" date="2006-10" db="EMBL/GenBank/DDBJ databases">
        <title>The Genome Sequence of Batrachochytrium dendrobatidis JEL423.</title>
        <authorList>
            <consortium name="The Broad Institute Genome Sequencing Platform"/>
            <person name="Birren B."/>
            <person name="Lander E."/>
            <person name="Galagan J."/>
            <person name="Cuomo C."/>
            <person name="Devon K."/>
            <person name="Jaffe D."/>
            <person name="Butler J."/>
            <person name="Alvarez P."/>
            <person name="Gnerre S."/>
            <person name="Grabherr M."/>
            <person name="Kleber M."/>
            <person name="Mauceli E."/>
            <person name="Brockman W."/>
            <person name="Young S."/>
            <person name="LaButti K."/>
            <person name="Sykes S."/>
            <person name="DeCaprio D."/>
            <person name="Crawford M."/>
            <person name="Koehrsen M."/>
            <person name="Engels R."/>
            <person name="Montgomery P."/>
            <person name="Pearson M."/>
            <person name="Howarth C."/>
            <person name="Larson L."/>
            <person name="White J."/>
            <person name="O'Leary S."/>
            <person name="Kodira C."/>
            <person name="Zeng Q."/>
            <person name="Yandava C."/>
            <person name="Alvarado L."/>
            <person name="Longcore J."/>
            <person name="James T."/>
        </authorList>
    </citation>
    <scope>NUCLEOTIDE SEQUENCE [LARGE SCALE GENOMIC DNA]</scope>
    <source>
        <strain evidence="11 12">JEL423</strain>
    </source>
</reference>
<feature type="region of interest" description="Disordered" evidence="10">
    <location>
        <begin position="1"/>
        <end position="23"/>
    </location>
</feature>
<comment type="subcellular location">
    <subcellularLocation>
        <location evidence="1 9">Mitochondrion inner membrane</location>
        <topology evidence="1 9">Multi-pass membrane protein</topology>
    </subcellularLocation>
</comment>
<keyword evidence="8" id="KW-0472">Membrane</keyword>
<dbReference type="eggNOG" id="KOG3225">
    <property type="taxonomic scope" value="Eukaryota"/>
</dbReference>
<evidence type="ECO:0000256" key="5">
    <source>
        <dbReference type="ARBA" id="ARBA00022792"/>
    </source>
</evidence>
<evidence type="ECO:0000256" key="10">
    <source>
        <dbReference type="SAM" id="MobiDB-lite"/>
    </source>
</evidence>
<evidence type="ECO:0000256" key="2">
    <source>
        <dbReference type="ARBA" id="ARBA00008444"/>
    </source>
</evidence>
<comment type="function">
    <text evidence="9">Essential core component of the TIM22 complex, a complex that mediates the import and insertion of multi-pass transmembrane proteins into the mitochondrial inner membrane. In the TIM22 complex, it constitutes the voltage-activated and signal-gated channel. Forms a twin-pore translocase that uses the membrane potential as external driving force in 2 voltage-dependent steps.</text>
</comment>
<evidence type="ECO:0000256" key="8">
    <source>
        <dbReference type="ARBA" id="ARBA00023136"/>
    </source>
</evidence>
<comment type="similarity">
    <text evidence="2 9">Belongs to the Tim17/Tim22/Tim23 family.</text>
</comment>
<comment type="subunit">
    <text evidence="9">Component of the TIM22 complex.</text>
</comment>
<keyword evidence="9" id="KW-0811">Translocation</keyword>
<accession>A0A177WYL6</accession>
<dbReference type="GO" id="GO:0008320">
    <property type="term" value="F:protein transmembrane transporter activity"/>
    <property type="evidence" value="ECO:0007669"/>
    <property type="project" value="UniProtKB-UniRule"/>
</dbReference>
<organism evidence="11 12">
    <name type="scientific">Batrachochytrium dendrobatidis (strain JEL423)</name>
    <dbReference type="NCBI Taxonomy" id="403673"/>
    <lineage>
        <taxon>Eukaryota</taxon>
        <taxon>Fungi</taxon>
        <taxon>Fungi incertae sedis</taxon>
        <taxon>Chytridiomycota</taxon>
        <taxon>Chytridiomycota incertae sedis</taxon>
        <taxon>Chytridiomycetes</taxon>
        <taxon>Rhizophydiales</taxon>
        <taxon>Rhizophydiales incertae sedis</taxon>
        <taxon>Batrachochytrium</taxon>
    </lineage>
</organism>
<evidence type="ECO:0000313" key="11">
    <source>
        <dbReference type="EMBL" id="OAJ45026.1"/>
    </source>
</evidence>
<feature type="compositionally biased region" description="Polar residues" evidence="10">
    <location>
        <begin position="1"/>
        <end position="12"/>
    </location>
</feature>
<dbReference type="OrthoDB" id="75343at2759"/>
<dbReference type="Pfam" id="PF02466">
    <property type="entry name" value="Tim17"/>
    <property type="match status" value="1"/>
</dbReference>
<dbReference type="InterPro" id="IPR039175">
    <property type="entry name" value="TIM22"/>
</dbReference>
<dbReference type="STRING" id="403673.A0A177WYL6"/>
<dbReference type="AlphaFoldDB" id="A0A177WYL6"/>
<reference evidence="11 12" key="2">
    <citation type="submission" date="2016-05" db="EMBL/GenBank/DDBJ databases">
        <title>Lineage-specific infection strategies underlie the spectrum of fungal disease in amphibians.</title>
        <authorList>
            <person name="Cuomo C.A."/>
            <person name="Farrer R.A."/>
            <person name="James T."/>
            <person name="Longcore J."/>
            <person name="Birren B."/>
        </authorList>
    </citation>
    <scope>NUCLEOTIDE SEQUENCE [LARGE SCALE GENOMIC DNA]</scope>
    <source>
        <strain evidence="11 12">JEL423</strain>
    </source>
</reference>
<name>A0A177WYL6_BATDL</name>
<sequence length="179" mass="19066">MDQEANSNSSMPQQPPLPMGMDQATFDKMAAKQQQEAQEMAFRSVAESCPGRTVASGVIGFGLGAAIGMFMSSVDWNINNEEFTKLSTREQMRLTAKDMFAKSYSSAKGFAVIGAVFASSECVIESFRAKHDIYNNIMSGCFAGAVMAAKSGPQSMALGCAGFAAFSGAIELWMSQSDS</sequence>
<keyword evidence="9" id="KW-0813">Transport</keyword>
<evidence type="ECO:0000256" key="9">
    <source>
        <dbReference type="RuleBase" id="RU367038"/>
    </source>
</evidence>
<evidence type="ECO:0000256" key="1">
    <source>
        <dbReference type="ARBA" id="ARBA00004448"/>
    </source>
</evidence>
<evidence type="ECO:0000256" key="7">
    <source>
        <dbReference type="ARBA" id="ARBA00023128"/>
    </source>
</evidence>
<proteinExistence type="inferred from homology"/>
<dbReference type="PANTHER" id="PTHR14110">
    <property type="entry name" value="MITOCHONDRIAL IMPORT INNER MEMBRANE TRANSLOCASE SUBUNIT TIM22"/>
    <property type="match status" value="1"/>
</dbReference>
<keyword evidence="6" id="KW-1133">Transmembrane helix</keyword>